<dbReference type="InterPro" id="IPR011053">
    <property type="entry name" value="Single_hybrid_motif"/>
</dbReference>
<gene>
    <name evidence="8" type="ORF">CH341_03550</name>
</gene>
<dbReference type="PROSITE" id="PS51826">
    <property type="entry name" value="PSBD"/>
    <property type="match status" value="1"/>
</dbReference>
<keyword evidence="3 4" id="KW-0450">Lipoyl</keyword>
<accession>A0A327L670</accession>
<sequence>MDILMPQLGETVAEGKIITWFKSVGDTVAAGDNLFEIETDKVTMEVPAIAGGVIAEIRVPAGKAALVGAVVAVMSGDGAATPPGPTTGTAATGAPPANTAAAPAPAPPSPSPAAAPHAAPQPATRAPAGPLNPFHAVRTPERNFGQARLAGGRTITPLARRLAAEAGIDVSAIVPTGPHGRIFSRDVAHAVASGAAAAGPRLASGPTVERVKALYEPGSFEEVALDTMRHTIAARLVEAKQTVPHFYLTCDVTLDRLLALRKDANLAAHAGADGHPAYRLSVNDFVVRALARALVHVPAANAVWAEDRILRFSRVDIGIAVALEGGLITPVLRDAAAKPMSTLATETKDLVARARDRKLKPGEYQGGVSTVSNLGMYGVREFAAIINPPQSTLLAVGAAERRPVETDDGGVRFETRMTVTLSCDHRVVDGALGAQLLAAFRKAIEHPVGLLV</sequence>
<dbReference type="InterPro" id="IPR001078">
    <property type="entry name" value="2-oxoacid_DH_actylTfrase"/>
</dbReference>
<evidence type="ECO:0000256" key="4">
    <source>
        <dbReference type="RuleBase" id="RU003423"/>
    </source>
</evidence>
<comment type="similarity">
    <text evidence="2 4">Belongs to the 2-oxoacid dehydrogenase family.</text>
</comment>
<evidence type="ECO:0000256" key="2">
    <source>
        <dbReference type="ARBA" id="ARBA00007317"/>
    </source>
</evidence>
<dbReference type="OrthoDB" id="9805770at2"/>
<dbReference type="Pfam" id="PF00364">
    <property type="entry name" value="Biotin_lipoyl"/>
    <property type="match status" value="1"/>
</dbReference>
<dbReference type="EC" id="2.3.1.-" evidence="4"/>
<evidence type="ECO:0000259" key="7">
    <source>
        <dbReference type="PROSITE" id="PS51826"/>
    </source>
</evidence>
<dbReference type="GO" id="GO:0016746">
    <property type="term" value="F:acyltransferase activity"/>
    <property type="evidence" value="ECO:0007669"/>
    <property type="project" value="UniProtKB-KW"/>
</dbReference>
<protein>
    <recommendedName>
        <fullName evidence="4">Dihydrolipoamide acetyltransferase component of pyruvate dehydrogenase complex</fullName>
        <ecNumber evidence="4">2.3.1.-</ecNumber>
    </recommendedName>
</protein>
<reference evidence="8 9" key="1">
    <citation type="submission" date="2017-07" db="EMBL/GenBank/DDBJ databases">
        <title>Draft Genome Sequences of Select Purple Nonsulfur Bacteria.</title>
        <authorList>
            <person name="Lasarre B."/>
            <person name="Mckinlay J.B."/>
        </authorList>
    </citation>
    <scope>NUCLEOTIDE SEQUENCE [LARGE SCALE GENOMIC DNA]</scope>
    <source>
        <strain evidence="8 9">DSM 5909</strain>
    </source>
</reference>
<dbReference type="SUPFAM" id="SSF52777">
    <property type="entry name" value="CoA-dependent acyltransferases"/>
    <property type="match status" value="1"/>
</dbReference>
<dbReference type="PANTHER" id="PTHR23151:SF90">
    <property type="entry name" value="DIHYDROLIPOYLLYSINE-RESIDUE ACETYLTRANSFERASE COMPONENT OF PYRUVATE DEHYDROGENASE COMPLEX, MITOCHONDRIAL-RELATED"/>
    <property type="match status" value="1"/>
</dbReference>
<dbReference type="InterPro" id="IPR003016">
    <property type="entry name" value="2-oxoA_DH_lipoyl-BS"/>
</dbReference>
<evidence type="ECO:0000313" key="8">
    <source>
        <dbReference type="EMBL" id="RAI45555.1"/>
    </source>
</evidence>
<proteinExistence type="inferred from homology"/>
<dbReference type="InterPro" id="IPR004167">
    <property type="entry name" value="PSBD"/>
</dbReference>
<dbReference type="GO" id="GO:0045254">
    <property type="term" value="C:pyruvate dehydrogenase complex"/>
    <property type="evidence" value="ECO:0007669"/>
    <property type="project" value="InterPro"/>
</dbReference>
<dbReference type="Pfam" id="PF02817">
    <property type="entry name" value="E3_binding"/>
    <property type="match status" value="1"/>
</dbReference>
<keyword evidence="4" id="KW-0012">Acyltransferase</keyword>
<evidence type="ECO:0000256" key="3">
    <source>
        <dbReference type="ARBA" id="ARBA00022823"/>
    </source>
</evidence>
<evidence type="ECO:0000313" key="9">
    <source>
        <dbReference type="Proteomes" id="UP000249130"/>
    </source>
</evidence>
<dbReference type="EMBL" id="NPEX01000013">
    <property type="protein sequence ID" value="RAI45555.1"/>
    <property type="molecule type" value="Genomic_DNA"/>
</dbReference>
<dbReference type="Pfam" id="PF00198">
    <property type="entry name" value="2-oxoacid_dh"/>
    <property type="match status" value="1"/>
</dbReference>
<dbReference type="InterPro" id="IPR023213">
    <property type="entry name" value="CAT-like_dom_sf"/>
</dbReference>
<feature type="compositionally biased region" description="Low complexity" evidence="5">
    <location>
        <begin position="114"/>
        <end position="129"/>
    </location>
</feature>
<evidence type="ECO:0000256" key="1">
    <source>
        <dbReference type="ARBA" id="ARBA00001938"/>
    </source>
</evidence>
<dbReference type="PROSITE" id="PS00189">
    <property type="entry name" value="LIPOYL"/>
    <property type="match status" value="1"/>
</dbReference>
<comment type="cofactor">
    <cofactor evidence="1 4">
        <name>(R)-lipoate</name>
        <dbReference type="ChEBI" id="CHEBI:83088"/>
    </cofactor>
</comment>
<feature type="domain" description="Lipoyl-binding" evidence="6">
    <location>
        <begin position="1"/>
        <end position="75"/>
    </location>
</feature>
<dbReference type="Gene3D" id="4.10.320.10">
    <property type="entry name" value="E3-binding domain"/>
    <property type="match status" value="1"/>
</dbReference>
<dbReference type="InterPro" id="IPR000089">
    <property type="entry name" value="Biotin_lipoyl"/>
</dbReference>
<dbReference type="CDD" id="cd06849">
    <property type="entry name" value="lipoyl_domain"/>
    <property type="match status" value="1"/>
</dbReference>
<comment type="caution">
    <text evidence="8">The sequence shown here is derived from an EMBL/GenBank/DDBJ whole genome shotgun (WGS) entry which is preliminary data.</text>
</comment>
<dbReference type="Proteomes" id="UP000249130">
    <property type="component" value="Unassembled WGS sequence"/>
</dbReference>
<dbReference type="Gene3D" id="3.30.559.10">
    <property type="entry name" value="Chloramphenicol acetyltransferase-like domain"/>
    <property type="match status" value="1"/>
</dbReference>
<dbReference type="InterPro" id="IPR045257">
    <property type="entry name" value="E2/Pdx1"/>
</dbReference>
<name>A0A327L670_9BRAD</name>
<evidence type="ECO:0000259" key="6">
    <source>
        <dbReference type="PROSITE" id="PS50968"/>
    </source>
</evidence>
<feature type="region of interest" description="Disordered" evidence="5">
    <location>
        <begin position="82"/>
        <end position="136"/>
    </location>
</feature>
<dbReference type="InterPro" id="IPR036625">
    <property type="entry name" value="E3-bd_dom_sf"/>
</dbReference>
<dbReference type="PANTHER" id="PTHR23151">
    <property type="entry name" value="DIHYDROLIPOAMIDE ACETYL/SUCCINYL-TRANSFERASE-RELATED"/>
    <property type="match status" value="1"/>
</dbReference>
<feature type="compositionally biased region" description="Pro residues" evidence="5">
    <location>
        <begin position="104"/>
        <end position="113"/>
    </location>
</feature>
<dbReference type="PROSITE" id="PS50968">
    <property type="entry name" value="BIOTINYL_LIPOYL"/>
    <property type="match status" value="1"/>
</dbReference>
<keyword evidence="9" id="KW-1185">Reference proteome</keyword>
<dbReference type="SUPFAM" id="SSF47005">
    <property type="entry name" value="Peripheral subunit-binding domain of 2-oxo acid dehydrogenase complex"/>
    <property type="match status" value="1"/>
</dbReference>
<dbReference type="Gene3D" id="2.40.50.100">
    <property type="match status" value="1"/>
</dbReference>
<evidence type="ECO:0000256" key="5">
    <source>
        <dbReference type="SAM" id="MobiDB-lite"/>
    </source>
</evidence>
<feature type="compositionally biased region" description="Low complexity" evidence="5">
    <location>
        <begin position="82"/>
        <end position="103"/>
    </location>
</feature>
<organism evidence="8 9">
    <name type="scientific">Rhodoplanes roseus</name>
    <dbReference type="NCBI Taxonomy" id="29409"/>
    <lineage>
        <taxon>Bacteria</taxon>
        <taxon>Pseudomonadati</taxon>
        <taxon>Pseudomonadota</taxon>
        <taxon>Alphaproteobacteria</taxon>
        <taxon>Hyphomicrobiales</taxon>
        <taxon>Nitrobacteraceae</taxon>
        <taxon>Rhodoplanes</taxon>
    </lineage>
</organism>
<dbReference type="SUPFAM" id="SSF51230">
    <property type="entry name" value="Single hybrid motif"/>
    <property type="match status" value="1"/>
</dbReference>
<feature type="domain" description="Peripheral subunit-binding (PSBD)" evidence="7">
    <location>
        <begin position="154"/>
        <end position="191"/>
    </location>
</feature>
<dbReference type="AlphaFoldDB" id="A0A327L670"/>
<dbReference type="GO" id="GO:0006086">
    <property type="term" value="P:pyruvate decarboxylation to acetyl-CoA"/>
    <property type="evidence" value="ECO:0007669"/>
    <property type="project" value="InterPro"/>
</dbReference>
<keyword evidence="4" id="KW-0808">Transferase</keyword>